<keyword evidence="1" id="KW-0175">Coiled coil</keyword>
<dbReference type="EMBL" id="CAJOBI010148069">
    <property type="protein sequence ID" value="CAF4798654.1"/>
    <property type="molecule type" value="Genomic_DNA"/>
</dbReference>
<evidence type="ECO:0000313" key="3">
    <source>
        <dbReference type="EMBL" id="CAF4798654.1"/>
    </source>
</evidence>
<sequence length="38" mass="4969">MEMKSRIERLEMEKNETRELREKFDRELELIEEQWRKE</sequence>
<protein>
    <submittedName>
        <fullName evidence="2">Uncharacterized protein</fullName>
    </submittedName>
</protein>
<evidence type="ECO:0000313" key="4">
    <source>
        <dbReference type="Proteomes" id="UP000676336"/>
    </source>
</evidence>
<evidence type="ECO:0000313" key="2">
    <source>
        <dbReference type="EMBL" id="CAF4792923.1"/>
    </source>
</evidence>
<organism evidence="2 4">
    <name type="scientific">Rotaria magnacalcarata</name>
    <dbReference type="NCBI Taxonomy" id="392030"/>
    <lineage>
        <taxon>Eukaryota</taxon>
        <taxon>Metazoa</taxon>
        <taxon>Spiralia</taxon>
        <taxon>Gnathifera</taxon>
        <taxon>Rotifera</taxon>
        <taxon>Eurotatoria</taxon>
        <taxon>Bdelloidea</taxon>
        <taxon>Philodinida</taxon>
        <taxon>Philodinidae</taxon>
        <taxon>Rotaria</taxon>
    </lineage>
</organism>
<gene>
    <name evidence="2" type="ORF">SMN809_LOCUS46838</name>
    <name evidence="3" type="ORF">SMN809_LOCUS47078</name>
</gene>
<dbReference type="Proteomes" id="UP000676336">
    <property type="component" value="Unassembled WGS sequence"/>
</dbReference>
<feature type="non-terminal residue" evidence="2">
    <location>
        <position position="38"/>
    </location>
</feature>
<name>A0A8S3B9B6_9BILA</name>
<comment type="caution">
    <text evidence="2">The sequence shown here is derived from an EMBL/GenBank/DDBJ whole genome shotgun (WGS) entry which is preliminary data.</text>
</comment>
<evidence type="ECO:0000256" key="1">
    <source>
        <dbReference type="SAM" id="Coils"/>
    </source>
</evidence>
<reference evidence="2" key="1">
    <citation type="submission" date="2021-02" db="EMBL/GenBank/DDBJ databases">
        <authorList>
            <person name="Nowell W R."/>
        </authorList>
    </citation>
    <scope>NUCLEOTIDE SEQUENCE</scope>
</reference>
<proteinExistence type="predicted"/>
<feature type="coiled-coil region" evidence="1">
    <location>
        <begin position="7"/>
        <end position="34"/>
    </location>
</feature>
<dbReference type="EMBL" id="CAJOBI010146690">
    <property type="protein sequence ID" value="CAF4792923.1"/>
    <property type="molecule type" value="Genomic_DNA"/>
</dbReference>
<dbReference type="AlphaFoldDB" id="A0A8S3B9B6"/>
<accession>A0A8S3B9B6</accession>